<keyword evidence="2" id="KW-1185">Reference proteome</keyword>
<reference evidence="1" key="1">
    <citation type="submission" date="2023-06" db="EMBL/GenBank/DDBJ databases">
        <authorList>
            <consortium name="Lawrence Berkeley National Laboratory"/>
            <person name="Ahrendt S."/>
            <person name="Sahu N."/>
            <person name="Indic B."/>
            <person name="Wong-Bajracharya J."/>
            <person name="Merenyi Z."/>
            <person name="Ke H.-M."/>
            <person name="Monk M."/>
            <person name="Kocsube S."/>
            <person name="Drula E."/>
            <person name="Lipzen A."/>
            <person name="Balint B."/>
            <person name="Henrissat B."/>
            <person name="Andreopoulos B."/>
            <person name="Martin F.M."/>
            <person name="Harder C.B."/>
            <person name="Rigling D."/>
            <person name="Ford K.L."/>
            <person name="Foster G.D."/>
            <person name="Pangilinan J."/>
            <person name="Papanicolaou A."/>
            <person name="Barry K."/>
            <person name="LaButti K."/>
            <person name="Viragh M."/>
            <person name="Koriabine M."/>
            <person name="Yan M."/>
            <person name="Riley R."/>
            <person name="Champramary S."/>
            <person name="Plett K.L."/>
            <person name="Tsai I.J."/>
            <person name="Slot J."/>
            <person name="Sipos G."/>
            <person name="Plett J."/>
            <person name="Nagy L.G."/>
            <person name="Grigoriev I.V."/>
        </authorList>
    </citation>
    <scope>NUCLEOTIDE SEQUENCE</scope>
    <source>
        <strain evidence="1">FPL87.14</strain>
    </source>
</reference>
<dbReference type="AlphaFoldDB" id="A0AA39MNM9"/>
<evidence type="ECO:0000313" key="2">
    <source>
        <dbReference type="Proteomes" id="UP001175226"/>
    </source>
</evidence>
<dbReference type="EMBL" id="JAUEPT010000034">
    <property type="protein sequence ID" value="KAK0440374.1"/>
    <property type="molecule type" value="Genomic_DNA"/>
</dbReference>
<evidence type="ECO:0000313" key="1">
    <source>
        <dbReference type="EMBL" id="KAK0440374.1"/>
    </source>
</evidence>
<name>A0AA39MNM9_9AGAR</name>
<protein>
    <submittedName>
        <fullName evidence="1">Uncharacterized protein</fullName>
    </submittedName>
</protein>
<comment type="caution">
    <text evidence="1">The sequence shown here is derived from an EMBL/GenBank/DDBJ whole genome shotgun (WGS) entry which is preliminary data.</text>
</comment>
<sequence>MSEVRQSGDLFYDTQYVALQRDLVYWRLWNERNQLKTANNNLRVALTPENLPLPHCFPLKIEALFIAACVGSPGALANIRSVCRTWNHEVMYNHMFFHSLIFHNSRLRPWACRRVEYWLCSSLMSLGISNTVTSITLSNWTMDSRCWFLRTLDSVTDVKIINCGVWPWLYCLPSTVVHLLVRDTEIRVSPGLYRLCDVGSQISTLILDRVAVPFMVMGGEGQTSSATTWKADHGLIDVLMPPVPAYSSCLTELSIYDDMGNSIDRIIDNLVRPLEDLLSDSDMDLTWPRRWNGTEVSKLRLTFGDIVHVRPDAWIAWGLTVHDLTLGTTGDEDNDLLCIEGFLNLEALRFEVDLVSKSIQWALQVTRSWTYGDKATFELIIYEDHALTSTGECRCTLDVFDWDKSCWVACDSWQIWWDFLTDSLLEAFSPSHTNHVTRFHGELIITFITPEDLMEAPSPSSHLEYARRLLKAYEKKMKWLKLDRPLTDIRLLPLENY</sequence>
<organism evidence="1 2">
    <name type="scientific">Armillaria borealis</name>
    <dbReference type="NCBI Taxonomy" id="47425"/>
    <lineage>
        <taxon>Eukaryota</taxon>
        <taxon>Fungi</taxon>
        <taxon>Dikarya</taxon>
        <taxon>Basidiomycota</taxon>
        <taxon>Agaricomycotina</taxon>
        <taxon>Agaricomycetes</taxon>
        <taxon>Agaricomycetidae</taxon>
        <taxon>Agaricales</taxon>
        <taxon>Marasmiineae</taxon>
        <taxon>Physalacriaceae</taxon>
        <taxon>Armillaria</taxon>
    </lineage>
</organism>
<gene>
    <name evidence="1" type="ORF">EV421DRAFT_1905515</name>
</gene>
<accession>A0AA39MNM9</accession>
<dbReference type="Proteomes" id="UP001175226">
    <property type="component" value="Unassembled WGS sequence"/>
</dbReference>
<proteinExistence type="predicted"/>